<evidence type="ECO:0000313" key="2">
    <source>
        <dbReference type="EMBL" id="CEN31857.1"/>
    </source>
</evidence>
<dbReference type="InterPro" id="IPR052200">
    <property type="entry name" value="Protoporphyrinogen_IX_DH"/>
</dbReference>
<dbReference type="EMBL" id="CDNY01000029">
    <property type="protein sequence ID" value="CEN31857.1"/>
    <property type="molecule type" value="Genomic_DNA"/>
</dbReference>
<accession>A0A9P1P8Z3</accession>
<dbReference type="RefSeq" id="WP_081010475.1">
    <property type="nucleotide sequence ID" value="NZ_CDNE01000003.1"/>
</dbReference>
<dbReference type="SUPFAM" id="SSF52218">
    <property type="entry name" value="Flavoproteins"/>
    <property type="match status" value="1"/>
</dbReference>
<dbReference type="GO" id="GO:0016651">
    <property type="term" value="F:oxidoreductase activity, acting on NAD(P)H"/>
    <property type="evidence" value="ECO:0007669"/>
    <property type="project" value="UniProtKB-ARBA"/>
</dbReference>
<proteinExistence type="predicted"/>
<sequence length="138" mass="16029">MMCTLIAYGSNNGITKNLAVSLAEKIDSEVDVKNTKYNSSFYLDKYENILIGINLVNGEVSKEIRKFIENNIEEFRFKKLGVFTINKDENQIDSIRQSLPEEFKDLLEFKEHFDKNDNEKIYGFADVLNNNLVEDFIN</sequence>
<dbReference type="Pfam" id="PF12724">
    <property type="entry name" value="Flavodoxin_5"/>
    <property type="match status" value="1"/>
</dbReference>
<dbReference type="InterPro" id="IPR026816">
    <property type="entry name" value="Flavodoxin_dom"/>
</dbReference>
<dbReference type="InterPro" id="IPR008254">
    <property type="entry name" value="Flavodoxin/NO_synth"/>
</dbReference>
<comment type="caution">
    <text evidence="2">The sequence shown here is derived from an EMBL/GenBank/DDBJ whole genome shotgun (WGS) entry which is preliminary data.</text>
</comment>
<feature type="domain" description="Flavodoxin-like" evidence="1">
    <location>
        <begin position="4"/>
        <end position="138"/>
    </location>
</feature>
<dbReference type="GO" id="GO:0006783">
    <property type="term" value="P:heme biosynthetic process"/>
    <property type="evidence" value="ECO:0007669"/>
    <property type="project" value="TreeGrafter"/>
</dbReference>
<dbReference type="InterPro" id="IPR029039">
    <property type="entry name" value="Flavoprotein-like_sf"/>
</dbReference>
<gene>
    <name evidence="2" type="ORF">UMC4404_30431</name>
</gene>
<dbReference type="GO" id="GO:0070819">
    <property type="term" value="F:menaquinone-dependent protoporphyrinogen oxidase activity"/>
    <property type="evidence" value="ECO:0007669"/>
    <property type="project" value="TreeGrafter"/>
</dbReference>
<dbReference type="Proteomes" id="UP000049685">
    <property type="component" value="Unassembled WGS sequence"/>
</dbReference>
<dbReference type="PANTHER" id="PTHR38030:SF2">
    <property type="entry name" value="PROTOPORPHYRINOGEN IX DEHYDROGENASE [QUINONE]"/>
    <property type="match status" value="1"/>
</dbReference>
<protein>
    <submittedName>
        <fullName evidence="2">Flavodoxin/nitric oxide synthase</fullName>
    </submittedName>
</protein>
<dbReference type="PANTHER" id="PTHR38030">
    <property type="entry name" value="PROTOPORPHYRINOGEN IX DEHYDROGENASE [MENAQUINONE]"/>
    <property type="match status" value="1"/>
</dbReference>
<dbReference type="GO" id="GO:0010181">
    <property type="term" value="F:FMN binding"/>
    <property type="evidence" value="ECO:0007669"/>
    <property type="project" value="InterPro"/>
</dbReference>
<dbReference type="PROSITE" id="PS50902">
    <property type="entry name" value="FLAVODOXIN_LIKE"/>
    <property type="match status" value="1"/>
</dbReference>
<organism evidence="2 3">
    <name type="scientific">Paraclostridium sordellii</name>
    <name type="common">Clostridium sordellii</name>
    <dbReference type="NCBI Taxonomy" id="1505"/>
    <lineage>
        <taxon>Bacteria</taxon>
        <taxon>Bacillati</taxon>
        <taxon>Bacillota</taxon>
        <taxon>Clostridia</taxon>
        <taxon>Peptostreptococcales</taxon>
        <taxon>Peptostreptococcaceae</taxon>
        <taxon>Paraclostridium</taxon>
    </lineage>
</organism>
<dbReference type="Gene3D" id="3.40.50.360">
    <property type="match status" value="1"/>
</dbReference>
<reference evidence="3" key="1">
    <citation type="submission" date="2015-01" db="EMBL/GenBank/DDBJ databases">
        <authorList>
            <person name="Aslett A.Martin."/>
            <person name="De Silva Nishadi"/>
        </authorList>
    </citation>
    <scope>NUCLEOTIDE SEQUENCE [LARGE SCALE GENOMIC DNA]</scope>
    <source>
        <strain evidence="3">UMC4404</strain>
    </source>
</reference>
<evidence type="ECO:0000259" key="1">
    <source>
        <dbReference type="PROSITE" id="PS50902"/>
    </source>
</evidence>
<dbReference type="AlphaFoldDB" id="A0A9P1P8Z3"/>
<name>A0A9P1P8Z3_PARSO</name>
<evidence type="ECO:0000313" key="3">
    <source>
        <dbReference type="Proteomes" id="UP000049685"/>
    </source>
</evidence>